<feature type="compositionally biased region" description="Acidic residues" evidence="1">
    <location>
        <begin position="26"/>
        <end position="35"/>
    </location>
</feature>
<feature type="region of interest" description="Disordered" evidence="1">
    <location>
        <begin position="1"/>
        <end position="36"/>
    </location>
</feature>
<comment type="caution">
    <text evidence="3">The sequence shown here is derived from an EMBL/GenBank/DDBJ whole genome shotgun (WGS) entry which is preliminary data.</text>
</comment>
<keyword evidence="2" id="KW-1133">Transmembrane helix</keyword>
<keyword evidence="4" id="KW-1185">Reference proteome</keyword>
<feature type="compositionally biased region" description="Basic and acidic residues" evidence="1">
    <location>
        <begin position="1"/>
        <end position="25"/>
    </location>
</feature>
<dbReference type="EMBL" id="PYSW02000026">
    <property type="protein sequence ID" value="KAG2381820.1"/>
    <property type="molecule type" value="Genomic_DNA"/>
</dbReference>
<sequence>MSTTLEERPPVDVEAQPKKDNPTVHDDDDTSDDEVDTRVPLRERAIKYLKRLKKQTKHAIFHRSKGRSYFCLNTCGFWCSQLFFTLFLYVFIVGFFIAYMSIGSEMIPFTFIAYKTRDPSTIPAPIPARDYFGTQNSTRNSTTTTKAISYFLGLD</sequence>
<dbReference type="AlphaFoldDB" id="A0AA88GKF8"/>
<reference evidence="3 4" key="1">
    <citation type="journal article" date="2018" name="BMC Genomics">
        <title>The genome of Naegleria lovaniensis, the basis for a comparative approach to unravel pathogenicity factors of the human pathogenic amoeba N. fowleri.</title>
        <authorList>
            <person name="Liechti N."/>
            <person name="Schurch N."/>
            <person name="Bruggmann R."/>
            <person name="Wittwer M."/>
        </authorList>
    </citation>
    <scope>NUCLEOTIDE SEQUENCE [LARGE SCALE GENOMIC DNA]</scope>
    <source>
        <strain evidence="3 4">ATCC 30569</strain>
    </source>
</reference>
<keyword evidence="2" id="KW-0472">Membrane</keyword>
<dbReference type="GeneID" id="68098658"/>
<organism evidence="3 4">
    <name type="scientific">Naegleria lovaniensis</name>
    <name type="common">Amoeba</name>
    <dbReference type="NCBI Taxonomy" id="51637"/>
    <lineage>
        <taxon>Eukaryota</taxon>
        <taxon>Discoba</taxon>
        <taxon>Heterolobosea</taxon>
        <taxon>Tetramitia</taxon>
        <taxon>Eutetramitia</taxon>
        <taxon>Vahlkampfiidae</taxon>
        <taxon>Naegleria</taxon>
    </lineage>
</organism>
<evidence type="ECO:0000313" key="3">
    <source>
        <dbReference type="EMBL" id="KAG2381820.1"/>
    </source>
</evidence>
<dbReference type="RefSeq" id="XP_044547499.1">
    <property type="nucleotide sequence ID" value="XM_044696039.1"/>
</dbReference>
<evidence type="ECO:0000256" key="2">
    <source>
        <dbReference type="SAM" id="Phobius"/>
    </source>
</evidence>
<evidence type="ECO:0000256" key="1">
    <source>
        <dbReference type="SAM" id="MobiDB-lite"/>
    </source>
</evidence>
<name>A0AA88GKF8_NAELO</name>
<gene>
    <name evidence="3" type="ORF">C9374_006204</name>
</gene>
<keyword evidence="2" id="KW-0812">Transmembrane</keyword>
<evidence type="ECO:0000313" key="4">
    <source>
        <dbReference type="Proteomes" id="UP000816034"/>
    </source>
</evidence>
<proteinExistence type="predicted"/>
<accession>A0AA88GKF8</accession>
<protein>
    <submittedName>
        <fullName evidence="3">Uncharacterized protein</fullName>
    </submittedName>
</protein>
<feature type="transmembrane region" description="Helical" evidence="2">
    <location>
        <begin position="82"/>
        <end position="102"/>
    </location>
</feature>
<dbReference type="Proteomes" id="UP000816034">
    <property type="component" value="Unassembled WGS sequence"/>
</dbReference>